<dbReference type="GO" id="GO:0000076">
    <property type="term" value="P:DNA replication checkpoint signaling"/>
    <property type="evidence" value="ECO:0007669"/>
    <property type="project" value="TreeGrafter"/>
</dbReference>
<organism evidence="2 3">
    <name type="scientific">Leptomonas pyrrhocoris</name>
    <name type="common">Firebug parasite</name>
    <dbReference type="NCBI Taxonomy" id="157538"/>
    <lineage>
        <taxon>Eukaryota</taxon>
        <taxon>Discoba</taxon>
        <taxon>Euglenozoa</taxon>
        <taxon>Kinetoplastea</taxon>
        <taxon>Metakinetoplastina</taxon>
        <taxon>Trypanosomatida</taxon>
        <taxon>Trypanosomatidae</taxon>
        <taxon>Leishmaniinae</taxon>
        <taxon>Leptomonas</taxon>
    </lineage>
</organism>
<dbReference type="InterPro" id="IPR007268">
    <property type="entry name" value="Rad9/Ddc1"/>
</dbReference>
<feature type="compositionally biased region" description="Low complexity" evidence="1">
    <location>
        <begin position="624"/>
        <end position="634"/>
    </location>
</feature>
<dbReference type="GO" id="GO:0071479">
    <property type="term" value="P:cellular response to ionizing radiation"/>
    <property type="evidence" value="ECO:0007669"/>
    <property type="project" value="TreeGrafter"/>
</dbReference>
<protein>
    <recommendedName>
        <fullName evidence="4">DNA repair protein Rad9</fullName>
    </recommendedName>
</protein>
<dbReference type="AlphaFoldDB" id="A0A0M9FSR7"/>
<dbReference type="Proteomes" id="UP000037923">
    <property type="component" value="Unassembled WGS sequence"/>
</dbReference>
<feature type="region of interest" description="Disordered" evidence="1">
    <location>
        <begin position="314"/>
        <end position="385"/>
    </location>
</feature>
<feature type="region of interest" description="Disordered" evidence="1">
    <location>
        <begin position="450"/>
        <end position="472"/>
    </location>
</feature>
<accession>A0A0M9FSR7</accession>
<dbReference type="PANTHER" id="PTHR15237">
    <property type="entry name" value="DNA REPAIR PROTEIN RAD9"/>
    <property type="match status" value="1"/>
</dbReference>
<dbReference type="RefSeq" id="XP_015653544.1">
    <property type="nucleotide sequence ID" value="XM_015807886.1"/>
</dbReference>
<evidence type="ECO:0008006" key="4">
    <source>
        <dbReference type="Google" id="ProtNLM"/>
    </source>
</evidence>
<feature type="compositionally biased region" description="Polar residues" evidence="1">
    <location>
        <begin position="641"/>
        <end position="654"/>
    </location>
</feature>
<keyword evidence="3" id="KW-1185">Reference proteome</keyword>
<feature type="compositionally biased region" description="Low complexity" evidence="1">
    <location>
        <begin position="363"/>
        <end position="372"/>
    </location>
</feature>
<evidence type="ECO:0000313" key="3">
    <source>
        <dbReference type="Proteomes" id="UP000037923"/>
    </source>
</evidence>
<evidence type="ECO:0000256" key="1">
    <source>
        <dbReference type="SAM" id="MobiDB-lite"/>
    </source>
</evidence>
<sequence length="789" mass="81717">MSLHFTVSGGNVRTFLSVLLCVGKIGEAVYFVALHDGIEVSAVTPSLNGHIAVRIHACYFDNYAFQPLQASSATNADGMAADGGRAEGGDVPTELFLCVLAKTLMATVLRQHSNGNLQSIEFCYDVAESMQRSNSANRSATEAAAGGEGGSGVTAVPHEKRDSRSSSNNNTRPTDFDERIDADMVRWTCTYARNMSKTFLLRLAEGVPTSVCADARRYHFETCGEARSYGSLLASLPSSAGQCGLTLLESGVLELRSVNNTQPQQSTASTTRGKAASGMTASSADGSAAVVTAFAKAFHLFRFYDVVRASASLDTSSSSHDNTASSAAAAAATPASQQVRQQSVADDLGTSSGPSMVPPTPSPSTQQQQPSSEMDKNNAMASAESEAEKLIRRPFVQLPGKVFDVKPFKLAALLAEQLGVQLRLRCGEAGMPLILTSITPEELQELIAADSATGQASRSTGTGPMRGSNRHDSEVAYRSGVVAAPALHRSARPTAVSACISFVMHVAALDMASAVTDAGAATEGGQSTSIATATSSTVNTPRASAHHPSLPPFSPIAATAAAQRHSGGGGGEEKNLDIHRGRAGADGVNSFLPPSFSPSTSALASATRSSTHFALGGGGGDLASVASSVVQPSPQEDERQPFTSSDHVSSSCTPSHVEASFASAALSPLHFGRTGESLPEGEDEVKGGLDATPRPSVASTSDVVMVMTGEDTPENHGSSGSGNQHHPTAAVANTAASLNSLYPLDFEAFARSYATQNGADDEEEDAQDAELREFLASCVASMSRGPTQN</sequence>
<proteinExistence type="predicted"/>
<dbReference type="GO" id="GO:0031573">
    <property type="term" value="P:mitotic intra-S DNA damage checkpoint signaling"/>
    <property type="evidence" value="ECO:0007669"/>
    <property type="project" value="TreeGrafter"/>
</dbReference>
<feature type="compositionally biased region" description="Polar residues" evidence="1">
    <location>
        <begin position="258"/>
        <end position="272"/>
    </location>
</feature>
<dbReference type="RefSeq" id="XP_015653545.1">
    <property type="nucleotide sequence ID" value="XM_015807887.1"/>
</dbReference>
<dbReference type="OrthoDB" id="60092at2759"/>
<feature type="region of interest" description="Disordered" evidence="1">
    <location>
        <begin position="258"/>
        <end position="282"/>
    </location>
</feature>
<evidence type="ECO:0000313" key="2">
    <source>
        <dbReference type="EMBL" id="KPA75106.1"/>
    </source>
</evidence>
<dbReference type="VEuPathDB" id="TriTrypDB:LpyrH10_26_0710"/>
<feature type="compositionally biased region" description="Polar residues" evidence="1">
    <location>
        <begin position="452"/>
        <end position="462"/>
    </location>
</feature>
<dbReference type="EMBL" id="LGTL01000026">
    <property type="protein sequence ID" value="KPA75106.1"/>
    <property type="molecule type" value="Genomic_DNA"/>
</dbReference>
<dbReference type="GO" id="GO:0006281">
    <property type="term" value="P:DNA repair"/>
    <property type="evidence" value="ECO:0007669"/>
    <property type="project" value="TreeGrafter"/>
</dbReference>
<feature type="region of interest" description="Disordered" evidence="1">
    <location>
        <begin position="624"/>
        <end position="654"/>
    </location>
</feature>
<feature type="compositionally biased region" description="Low complexity" evidence="1">
    <location>
        <begin position="314"/>
        <end position="336"/>
    </location>
</feature>
<dbReference type="Gene3D" id="3.70.10.10">
    <property type="match status" value="1"/>
</dbReference>
<comment type="caution">
    <text evidence="2">The sequence shown here is derived from an EMBL/GenBank/DDBJ whole genome shotgun (WGS) entry which is preliminary data.</text>
</comment>
<dbReference type="PANTHER" id="PTHR15237:SF0">
    <property type="entry name" value="CELL CYCLE CHECKPOINT CONTROL PROTEIN"/>
    <property type="match status" value="1"/>
</dbReference>
<dbReference type="OMA" id="ANQCALT"/>
<name>A0A0M9FSR7_LEPPY</name>
<dbReference type="GeneID" id="26909059"/>
<dbReference type="EMBL" id="LGTL01000026">
    <property type="protein sequence ID" value="KPA75105.1"/>
    <property type="molecule type" value="Genomic_DNA"/>
</dbReference>
<dbReference type="GO" id="GO:0030896">
    <property type="term" value="C:checkpoint clamp complex"/>
    <property type="evidence" value="ECO:0007669"/>
    <property type="project" value="InterPro"/>
</dbReference>
<reference evidence="2 3" key="1">
    <citation type="submission" date="2015-07" db="EMBL/GenBank/DDBJ databases">
        <title>High-quality genome of monoxenous trypanosomatid Leptomonas pyrrhocoris.</title>
        <authorList>
            <person name="Flegontov P."/>
            <person name="Butenko A."/>
            <person name="Firsov S."/>
            <person name="Vlcek C."/>
            <person name="Logacheva M.D."/>
            <person name="Field M."/>
            <person name="Filatov D."/>
            <person name="Flegontova O."/>
            <person name="Gerasimov E."/>
            <person name="Jackson A.P."/>
            <person name="Kelly S."/>
            <person name="Opperdoes F."/>
            <person name="O'Reilly A."/>
            <person name="Votypka J."/>
            <person name="Yurchenko V."/>
            <person name="Lukes J."/>
        </authorList>
    </citation>
    <scope>NUCLEOTIDE SEQUENCE [LARGE SCALE GENOMIC DNA]</scope>
    <source>
        <strain evidence="2">H10</strain>
    </source>
</reference>
<feature type="region of interest" description="Disordered" evidence="1">
    <location>
        <begin position="672"/>
        <end position="696"/>
    </location>
</feature>
<feature type="region of interest" description="Disordered" evidence="1">
    <location>
        <begin position="134"/>
        <end position="176"/>
    </location>
</feature>
<gene>
    <name evidence="2" type="ORF">ABB37_08776</name>
</gene>